<dbReference type="HOGENOM" id="CLU_028041_0_0_1"/>
<dbReference type="PANTHER" id="PTHR10909:SF382">
    <property type="entry name" value="ACYL-COENZYME A OXIDASE"/>
    <property type="match status" value="1"/>
</dbReference>
<dbReference type="RefSeq" id="XP_001210897.1">
    <property type="nucleotide sequence ID" value="XM_001210897.1"/>
</dbReference>
<dbReference type="GO" id="GO:0055088">
    <property type="term" value="P:lipid homeostasis"/>
    <property type="evidence" value="ECO:0007669"/>
    <property type="project" value="TreeGrafter"/>
</dbReference>
<dbReference type="Gene3D" id="2.40.110.10">
    <property type="entry name" value="Butyryl-CoA Dehydrogenase, subunit A, domain 2"/>
    <property type="match status" value="1"/>
</dbReference>
<dbReference type="GO" id="GO:0005504">
    <property type="term" value="F:fatty acid binding"/>
    <property type="evidence" value="ECO:0007669"/>
    <property type="project" value="TreeGrafter"/>
</dbReference>
<dbReference type="STRING" id="341663.Q0CZS3"/>
<dbReference type="GO" id="GO:0071949">
    <property type="term" value="F:FAD binding"/>
    <property type="evidence" value="ECO:0007669"/>
    <property type="project" value="InterPro"/>
</dbReference>
<evidence type="ECO:0008006" key="3">
    <source>
        <dbReference type="Google" id="ProtNLM"/>
    </source>
</evidence>
<organism evidence="1 2">
    <name type="scientific">Aspergillus terreus (strain NIH 2624 / FGSC A1156)</name>
    <dbReference type="NCBI Taxonomy" id="341663"/>
    <lineage>
        <taxon>Eukaryota</taxon>
        <taxon>Fungi</taxon>
        <taxon>Dikarya</taxon>
        <taxon>Ascomycota</taxon>
        <taxon>Pezizomycotina</taxon>
        <taxon>Eurotiomycetes</taxon>
        <taxon>Eurotiomycetidae</taxon>
        <taxon>Eurotiales</taxon>
        <taxon>Aspergillaceae</taxon>
        <taxon>Aspergillus</taxon>
        <taxon>Aspergillus subgen. Circumdati</taxon>
    </lineage>
</organism>
<dbReference type="Gene3D" id="1.20.140.10">
    <property type="entry name" value="Butyryl-CoA Dehydrogenase, subunit A, domain 3"/>
    <property type="match status" value="1"/>
</dbReference>
<dbReference type="VEuPathDB" id="FungiDB:ATEG_00811"/>
<dbReference type="InterPro" id="IPR046373">
    <property type="entry name" value="Acyl-CoA_Oxase/DH_mid-dom_sf"/>
</dbReference>
<dbReference type="SUPFAM" id="SSF56645">
    <property type="entry name" value="Acyl-CoA dehydrogenase NM domain-like"/>
    <property type="match status" value="1"/>
</dbReference>
<dbReference type="OrthoDB" id="538336at2759"/>
<dbReference type="AlphaFoldDB" id="Q0CZS3"/>
<dbReference type="GO" id="GO:0003997">
    <property type="term" value="F:acyl-CoA oxidase activity"/>
    <property type="evidence" value="ECO:0007669"/>
    <property type="project" value="InterPro"/>
</dbReference>
<protein>
    <recommendedName>
        <fullName evidence="3">Acyl-CoA oxidase/dehydrogenase middle domain-containing protein</fullName>
    </recommendedName>
</protein>
<gene>
    <name evidence="1" type="ORF">ATEG_00811</name>
</gene>
<dbReference type="Proteomes" id="UP000007963">
    <property type="component" value="Unassembled WGS sequence"/>
</dbReference>
<dbReference type="GO" id="GO:0005777">
    <property type="term" value="C:peroxisome"/>
    <property type="evidence" value="ECO:0007669"/>
    <property type="project" value="InterPro"/>
</dbReference>
<dbReference type="GO" id="GO:0033540">
    <property type="term" value="P:fatty acid beta-oxidation using acyl-CoA oxidase"/>
    <property type="evidence" value="ECO:0007669"/>
    <property type="project" value="TreeGrafter"/>
</dbReference>
<dbReference type="GeneID" id="4355572"/>
<reference evidence="2" key="1">
    <citation type="submission" date="2005-09" db="EMBL/GenBank/DDBJ databases">
        <title>Annotation of the Aspergillus terreus NIH2624 genome.</title>
        <authorList>
            <person name="Birren B.W."/>
            <person name="Lander E.S."/>
            <person name="Galagan J.E."/>
            <person name="Nusbaum C."/>
            <person name="Devon K."/>
            <person name="Henn M."/>
            <person name="Ma L.-J."/>
            <person name="Jaffe D.B."/>
            <person name="Butler J."/>
            <person name="Alvarez P."/>
            <person name="Gnerre S."/>
            <person name="Grabherr M."/>
            <person name="Kleber M."/>
            <person name="Mauceli E.W."/>
            <person name="Brockman W."/>
            <person name="Rounsley S."/>
            <person name="Young S.K."/>
            <person name="LaButti K."/>
            <person name="Pushparaj V."/>
            <person name="DeCaprio D."/>
            <person name="Crawford M."/>
            <person name="Koehrsen M."/>
            <person name="Engels R."/>
            <person name="Montgomery P."/>
            <person name="Pearson M."/>
            <person name="Howarth C."/>
            <person name="Larson L."/>
            <person name="Luoma S."/>
            <person name="White J."/>
            <person name="Alvarado L."/>
            <person name="Kodira C.D."/>
            <person name="Zeng Q."/>
            <person name="Oleary S."/>
            <person name="Yandava C."/>
            <person name="Denning D.W."/>
            <person name="Nierman W.C."/>
            <person name="Milne T."/>
            <person name="Madden K."/>
        </authorList>
    </citation>
    <scope>NUCLEOTIDE SEQUENCE [LARGE SCALE GENOMIC DNA]</scope>
    <source>
        <strain evidence="2">NIH 2624 / FGSC A1156</strain>
    </source>
</reference>
<accession>Q0CZS3</accession>
<dbReference type="EMBL" id="CH476594">
    <property type="protein sequence ID" value="EAU39457.1"/>
    <property type="molecule type" value="Genomic_DNA"/>
</dbReference>
<dbReference type="SUPFAM" id="SSF47203">
    <property type="entry name" value="Acyl-CoA dehydrogenase C-terminal domain-like"/>
    <property type="match status" value="1"/>
</dbReference>
<evidence type="ECO:0000313" key="2">
    <source>
        <dbReference type="Proteomes" id="UP000007963"/>
    </source>
</evidence>
<dbReference type="PANTHER" id="PTHR10909">
    <property type="entry name" value="ELECTRON TRANSPORT OXIDOREDUCTASE"/>
    <property type="match status" value="1"/>
</dbReference>
<evidence type="ECO:0000313" key="1">
    <source>
        <dbReference type="EMBL" id="EAU39457.1"/>
    </source>
</evidence>
<dbReference type="eggNOG" id="KOG0135">
    <property type="taxonomic scope" value="Eukaryota"/>
</dbReference>
<proteinExistence type="predicted"/>
<sequence>MYPSTVNLLSSPLFAHHYEDAPRLEHLERSYHRARSVGRHYDDILHSTPKFWRAHMDNIIVRDTTAHMLLTIQYNLVAGTVAPFAVQRQDLRPLMDEILNFDVSCPFMLSELGHGCDARNIETTATWQPDGSFLLNTPTRAATKFMPPSMPVAGIRRVAVVFARLLVNGEDRGLRPFIVPINDGHQMVKGVKSWLLPEITGGRQLDHGLTSFEGVHLPPSALLGDLAKPTNMRDHFLSAIHRLSTGALCLSLWMIPFLKCASFIVGKYSQNRTVQQGVHGERAPIISFRTQQLPVLHALAQVAVMETFALWVTEQYNNPSLHPAAKHGLGVIVKAVFLQNSQGSLSDLIERSGAQGMCPHNQLGTFEASLLSYYWDGIAFQQPKGLIAFWRSTRQGLSRNW</sequence>
<dbReference type="InterPro" id="IPR009100">
    <property type="entry name" value="AcylCoA_DH/oxidase_NM_dom_sf"/>
</dbReference>
<dbReference type="InterPro" id="IPR036250">
    <property type="entry name" value="AcylCo_DH-like_C"/>
</dbReference>
<dbReference type="InterPro" id="IPR012258">
    <property type="entry name" value="Acyl-CoA_oxidase"/>
</dbReference>
<name>Q0CZS3_ASPTN</name>